<sequence>MQTLYDEYDKEFLAFVGNNELRIPVDTKTGKALGLHARSWRKVTGSTVQWQRAKGTGKVISYVEFHRQYAEDFPIPYTVALVELAEGPQLLARLAHVGDDEPEVGMAVSARFDSKGLIFHPFSQ</sequence>
<feature type="domain" description="ChsH2 C-terminal OB-fold" evidence="1">
    <location>
        <begin position="50"/>
        <end position="113"/>
    </location>
</feature>
<proteinExistence type="predicted"/>
<dbReference type="EMBL" id="CP022993">
    <property type="protein sequence ID" value="ASW04190.1"/>
    <property type="molecule type" value="Genomic_DNA"/>
</dbReference>
<dbReference type="OrthoDB" id="5514845at2"/>
<evidence type="ECO:0000259" key="1">
    <source>
        <dbReference type="Pfam" id="PF01796"/>
    </source>
</evidence>
<dbReference type="RefSeq" id="WP_095423875.1">
    <property type="nucleotide sequence ID" value="NZ_CP022993.1"/>
</dbReference>
<name>A0A248W0S1_9BURK</name>
<evidence type="ECO:0000313" key="3">
    <source>
        <dbReference type="Proteomes" id="UP000215158"/>
    </source>
</evidence>
<organism evidence="2 3">
    <name type="scientific">Paraburkholderia aromaticivorans</name>
    <dbReference type="NCBI Taxonomy" id="2026199"/>
    <lineage>
        <taxon>Bacteria</taxon>
        <taxon>Pseudomonadati</taxon>
        <taxon>Pseudomonadota</taxon>
        <taxon>Betaproteobacteria</taxon>
        <taxon>Burkholderiales</taxon>
        <taxon>Burkholderiaceae</taxon>
        <taxon>Paraburkholderia</taxon>
    </lineage>
</organism>
<evidence type="ECO:0000313" key="2">
    <source>
        <dbReference type="EMBL" id="ASW04190.1"/>
    </source>
</evidence>
<dbReference type="InterPro" id="IPR012340">
    <property type="entry name" value="NA-bd_OB-fold"/>
</dbReference>
<protein>
    <recommendedName>
        <fullName evidence="1">ChsH2 C-terminal OB-fold domain-containing protein</fullName>
    </recommendedName>
</protein>
<dbReference type="KEGG" id="parb:CJU94_39250"/>
<accession>A0A248W0S1</accession>
<dbReference type="AlphaFoldDB" id="A0A248W0S1"/>
<dbReference type="Proteomes" id="UP000215158">
    <property type="component" value="Plasmid pBN3"/>
</dbReference>
<geneLocation type="plasmid" evidence="2 3">
    <name>pBN3</name>
</geneLocation>
<dbReference type="SUPFAM" id="SSF50249">
    <property type="entry name" value="Nucleic acid-binding proteins"/>
    <property type="match status" value="1"/>
</dbReference>
<keyword evidence="3" id="KW-1185">Reference proteome</keyword>
<keyword evidence="2" id="KW-0614">Plasmid</keyword>
<dbReference type="Pfam" id="PF01796">
    <property type="entry name" value="OB_ChsH2_C"/>
    <property type="match status" value="1"/>
</dbReference>
<gene>
    <name evidence="2" type="ORF">CJU94_39250</name>
</gene>
<reference evidence="2 3" key="1">
    <citation type="submission" date="2017-08" db="EMBL/GenBank/DDBJ databases">
        <title>Identification and genetic characteristics of simultaneous BTEX- and naphthalene-degrading Paraburkholderia sp. BN5 isolated from petroleum-contaminated soil.</title>
        <authorList>
            <person name="Lee Y."/>
            <person name="Jeon C.O."/>
        </authorList>
    </citation>
    <scope>NUCLEOTIDE SEQUENCE [LARGE SCALE GENOMIC DNA]</scope>
    <source>
        <strain evidence="2 3">BN5</strain>
        <plasmid evidence="2 3">pBN3</plasmid>
    </source>
</reference>
<dbReference type="InterPro" id="IPR002878">
    <property type="entry name" value="ChsH2_C"/>
</dbReference>